<dbReference type="PANTHER" id="PTHR13076">
    <property type="entry name" value="COILED-COIL AND C2 DOMAIN-CONTAINING PROTEIN 1-LIKE"/>
    <property type="match status" value="1"/>
</dbReference>
<dbReference type="PANTHER" id="PTHR13076:SF9">
    <property type="entry name" value="COILED-COIL AND C2 DOMAIN-CONTAINING PROTEIN 1-LIKE"/>
    <property type="match status" value="1"/>
</dbReference>
<reference evidence="3 5" key="2">
    <citation type="journal article" date="2013" name="Nature">
        <title>Insights into bilaterian evolution from three spiralian genomes.</title>
        <authorList>
            <person name="Simakov O."/>
            <person name="Marletaz F."/>
            <person name="Cho S.J."/>
            <person name="Edsinger-Gonzales E."/>
            <person name="Havlak P."/>
            <person name="Hellsten U."/>
            <person name="Kuo D.H."/>
            <person name="Larsson T."/>
            <person name="Lv J."/>
            <person name="Arendt D."/>
            <person name="Savage R."/>
            <person name="Osoegawa K."/>
            <person name="de Jong P."/>
            <person name="Grimwood J."/>
            <person name="Chapman J.A."/>
            <person name="Shapiro H."/>
            <person name="Aerts A."/>
            <person name="Otillar R.P."/>
            <person name="Terry A.Y."/>
            <person name="Boore J.L."/>
            <person name="Grigoriev I.V."/>
            <person name="Lindberg D.R."/>
            <person name="Seaver E.C."/>
            <person name="Weisblat D.A."/>
            <person name="Putnam N.H."/>
            <person name="Rokhsar D.S."/>
        </authorList>
    </citation>
    <scope>NUCLEOTIDE SEQUENCE</scope>
</reference>
<dbReference type="GO" id="GO:0001227">
    <property type="term" value="F:DNA-binding transcription repressor activity, RNA polymerase II-specific"/>
    <property type="evidence" value="ECO:0007669"/>
    <property type="project" value="InterPro"/>
</dbReference>
<name>T1F3Z1_HELRO</name>
<dbReference type="InterPro" id="IPR006608">
    <property type="entry name" value="CC2D1A/B_DM14"/>
</dbReference>
<dbReference type="EMBL" id="KB096325">
    <property type="protein sequence ID" value="ESO05586.1"/>
    <property type="molecule type" value="Genomic_DNA"/>
</dbReference>
<accession>T1F3Z1</accession>
<dbReference type="EMBL" id="AMQM01003824">
    <property type="status" value="NOT_ANNOTATED_CDS"/>
    <property type="molecule type" value="Genomic_DNA"/>
</dbReference>
<feature type="compositionally biased region" description="Basic and acidic residues" evidence="1">
    <location>
        <begin position="133"/>
        <end position="153"/>
    </location>
</feature>
<evidence type="ECO:0000259" key="2">
    <source>
        <dbReference type="SMART" id="SM00685"/>
    </source>
</evidence>
<proteinExistence type="predicted"/>
<keyword evidence="5" id="KW-1185">Reference proteome</keyword>
<dbReference type="RefSeq" id="XP_009016219.1">
    <property type="nucleotide sequence ID" value="XM_009017971.1"/>
</dbReference>
<evidence type="ECO:0000256" key="1">
    <source>
        <dbReference type="SAM" id="MobiDB-lite"/>
    </source>
</evidence>
<dbReference type="STRING" id="6412.T1F3Z1"/>
<feature type="domain" description="DM14" evidence="2">
    <location>
        <begin position="200"/>
        <end position="256"/>
    </location>
</feature>
<reference evidence="5" key="1">
    <citation type="submission" date="2012-12" db="EMBL/GenBank/DDBJ databases">
        <authorList>
            <person name="Hellsten U."/>
            <person name="Grimwood J."/>
            <person name="Chapman J.A."/>
            <person name="Shapiro H."/>
            <person name="Aerts A."/>
            <person name="Otillar R.P."/>
            <person name="Terry A.Y."/>
            <person name="Boore J.L."/>
            <person name="Simakov O."/>
            <person name="Marletaz F."/>
            <person name="Cho S.-J."/>
            <person name="Edsinger-Gonzales E."/>
            <person name="Havlak P."/>
            <person name="Kuo D.-H."/>
            <person name="Larsson T."/>
            <person name="Lv J."/>
            <person name="Arendt D."/>
            <person name="Savage R."/>
            <person name="Osoegawa K."/>
            <person name="de Jong P."/>
            <person name="Lindberg D.R."/>
            <person name="Seaver E.C."/>
            <person name="Weisblat D.A."/>
            <person name="Putnam N.H."/>
            <person name="Grigoriev I.V."/>
            <person name="Rokhsar D.S."/>
        </authorList>
    </citation>
    <scope>NUCLEOTIDE SEQUENCE</scope>
</reference>
<organism evidence="4 5">
    <name type="scientific">Helobdella robusta</name>
    <name type="common">Californian leech</name>
    <dbReference type="NCBI Taxonomy" id="6412"/>
    <lineage>
        <taxon>Eukaryota</taxon>
        <taxon>Metazoa</taxon>
        <taxon>Spiralia</taxon>
        <taxon>Lophotrochozoa</taxon>
        <taxon>Annelida</taxon>
        <taxon>Clitellata</taxon>
        <taxon>Hirudinea</taxon>
        <taxon>Rhynchobdellida</taxon>
        <taxon>Glossiphoniidae</taxon>
        <taxon>Helobdella</taxon>
    </lineage>
</organism>
<evidence type="ECO:0000313" key="5">
    <source>
        <dbReference type="Proteomes" id="UP000015101"/>
    </source>
</evidence>
<dbReference type="InParanoid" id="T1F3Z1"/>
<dbReference type="Proteomes" id="UP000015101">
    <property type="component" value="Unassembled WGS sequence"/>
</dbReference>
<dbReference type="InterPro" id="IPR039725">
    <property type="entry name" value="CC2D1A/B"/>
</dbReference>
<sequence length="350" mass="39224">MFGRKKNPAPSRKSDGGKALMAQMGFVMDVDDMVLGSPDGNDDDLEAELRALEAENEREHKSRSIKKQQNEPSKIKSAGELEKMIALSMRDLPNEDEDIEVSDTEDPDILMLEERHNNYREGIEASKQAGDQLKTRRLERDPGRFSEKCEIRKPPLPQPQLPSVLPRTSLPPPPLKSPNMNSPISYKEFLNLTDDKKQLILAEQCEAFKQEALKLKKEGMKEQAVHCIKTSKQFESVALALKDGKPVDFSGMPAFISSFSSTSPMLPAHNGDYFLINFQIVSTCFCVDMAMHALVVLHLTVVVVKLLSLKCVRDVVCVEFECVNRANTVFIQARNLSLNGDKRTAYLNSV</sequence>
<reference evidence="4" key="3">
    <citation type="submission" date="2015-06" db="UniProtKB">
        <authorList>
            <consortium name="EnsemblMetazoa"/>
        </authorList>
    </citation>
    <scope>IDENTIFICATION</scope>
</reference>
<dbReference type="AlphaFoldDB" id="T1F3Z1"/>
<feature type="region of interest" description="Disordered" evidence="1">
    <location>
        <begin position="120"/>
        <end position="179"/>
    </location>
</feature>
<dbReference type="EnsemblMetazoa" id="HelroT171234">
    <property type="protein sequence ID" value="HelroP171234"/>
    <property type="gene ID" value="HelroG171234"/>
</dbReference>
<dbReference type="GeneID" id="20203540"/>
<feature type="region of interest" description="Disordered" evidence="1">
    <location>
        <begin position="32"/>
        <end position="81"/>
    </location>
</feature>
<feature type="region of interest" description="Disordered" evidence="1">
    <location>
        <begin position="1"/>
        <end position="20"/>
    </location>
</feature>
<protein>
    <recommendedName>
        <fullName evidence="2">DM14 domain-containing protein</fullName>
    </recommendedName>
</protein>
<dbReference type="SMART" id="SM00685">
    <property type="entry name" value="DM14"/>
    <property type="match status" value="1"/>
</dbReference>
<dbReference type="HOGENOM" id="CLU_792938_0_0_1"/>
<evidence type="ECO:0000313" key="4">
    <source>
        <dbReference type="EnsemblMetazoa" id="HelroP171234"/>
    </source>
</evidence>
<dbReference type="KEGG" id="hro:HELRODRAFT_171234"/>
<dbReference type="CTD" id="20203540"/>
<gene>
    <name evidence="4" type="primary">20203540</name>
    <name evidence="3" type="ORF">HELRODRAFT_171234</name>
</gene>
<evidence type="ECO:0000313" key="3">
    <source>
        <dbReference type="EMBL" id="ESO05586.1"/>
    </source>
</evidence>
<feature type="compositionally biased region" description="Basic and acidic residues" evidence="1">
    <location>
        <begin position="47"/>
        <end position="62"/>
    </location>
</feature>